<dbReference type="GeneID" id="87826158"/>
<dbReference type="PANTHER" id="PTHR43283:SF17">
    <property type="entry name" value="(LOVD), PUTATIVE (AFU_ORTHOLOGUE AFUA_5G00920)-RELATED"/>
    <property type="match status" value="1"/>
</dbReference>
<keyword evidence="2" id="KW-0378">Hydrolase</keyword>
<keyword evidence="6" id="KW-1185">Reference proteome</keyword>
<dbReference type="InterPro" id="IPR050789">
    <property type="entry name" value="Diverse_Enzym_Activities"/>
</dbReference>
<dbReference type="RefSeq" id="XP_062644417.1">
    <property type="nucleotide sequence ID" value="XM_062789388.1"/>
</dbReference>
<dbReference type="GO" id="GO:0016787">
    <property type="term" value="F:hydrolase activity"/>
    <property type="evidence" value="ECO:0007669"/>
    <property type="project" value="UniProtKB-KW"/>
</dbReference>
<evidence type="ECO:0000256" key="1">
    <source>
        <dbReference type="ARBA" id="ARBA00009009"/>
    </source>
</evidence>
<feature type="domain" description="Beta-lactamase-related" evidence="4">
    <location>
        <begin position="18"/>
        <end position="393"/>
    </location>
</feature>
<comment type="caution">
    <text evidence="5">The sequence shown here is derived from an EMBL/GenBank/DDBJ whole genome shotgun (WGS) entry which is preliminary data.</text>
</comment>
<proteinExistence type="inferred from homology"/>
<dbReference type="PANTHER" id="PTHR43283">
    <property type="entry name" value="BETA-LACTAMASE-RELATED"/>
    <property type="match status" value="1"/>
</dbReference>
<accession>A0AAN6TVD8</accession>
<dbReference type="Pfam" id="PF00144">
    <property type="entry name" value="Beta-lactamase"/>
    <property type="match status" value="1"/>
</dbReference>
<protein>
    <submittedName>
        <fullName evidence="5">Beta-lactamase/transpeptidase-like protein</fullName>
    </submittedName>
</protein>
<dbReference type="SUPFAM" id="SSF56601">
    <property type="entry name" value="beta-lactamase/transpeptidase-like"/>
    <property type="match status" value="1"/>
</dbReference>
<sequence>MAEKLNSILNNYVAEGTATKDKLPGAAFVVVNKDGPIYRGSAGRTRLSSDSPHFTPSSITWIASMTKLLTATTIMHLVEHRPDLVTLDTDLRPLVPELANLQIITGFKAPESDGGEGEPILVPNTRPITLRHLLTHTSGFGVDIADPDLIRWSKYVGRKADQNSLSCTLEGWTTPLKFAPGDGWYYGSGPDWAGLVLERLTGKRLGEYMEEFLFRPLGVRDTGFFVNRLLPEGGKDREERYVPVAERDAESGEWREGTVPFPAEPPCESGGGGLYSSAVDYGKVMQMLLGALAGEESGVVGGELVREMFSPQLVEKQRDWLRAIIWAYGSGAELPQGSPVDFGIGGLLNTADVEGKRRKGSVMWSGAGNARWWIDPETGIGAALFVNAAPYGDPTVLKMYDELERTVYGELLPAWQASK</sequence>
<gene>
    <name evidence="5" type="ORF">N657DRAFT_579437</name>
</gene>
<dbReference type="AlphaFoldDB" id="A0AAN6TVD8"/>
<reference evidence="5" key="1">
    <citation type="journal article" date="2023" name="Mol. Phylogenet. Evol.">
        <title>Genome-scale phylogeny and comparative genomics of the fungal order Sordariales.</title>
        <authorList>
            <person name="Hensen N."/>
            <person name="Bonometti L."/>
            <person name="Westerberg I."/>
            <person name="Brannstrom I.O."/>
            <person name="Guillou S."/>
            <person name="Cros-Aarteil S."/>
            <person name="Calhoun S."/>
            <person name="Haridas S."/>
            <person name="Kuo A."/>
            <person name="Mondo S."/>
            <person name="Pangilinan J."/>
            <person name="Riley R."/>
            <person name="LaButti K."/>
            <person name="Andreopoulos B."/>
            <person name="Lipzen A."/>
            <person name="Chen C."/>
            <person name="Yan M."/>
            <person name="Daum C."/>
            <person name="Ng V."/>
            <person name="Clum A."/>
            <person name="Steindorff A."/>
            <person name="Ohm R.A."/>
            <person name="Martin F."/>
            <person name="Silar P."/>
            <person name="Natvig D.O."/>
            <person name="Lalanne C."/>
            <person name="Gautier V."/>
            <person name="Ament-Velasquez S.L."/>
            <person name="Kruys A."/>
            <person name="Hutchinson M.I."/>
            <person name="Powell A.J."/>
            <person name="Barry K."/>
            <person name="Miller A.N."/>
            <person name="Grigoriev I.V."/>
            <person name="Debuchy R."/>
            <person name="Gladieux P."/>
            <person name="Hiltunen Thoren M."/>
            <person name="Johannesson H."/>
        </authorList>
    </citation>
    <scope>NUCLEOTIDE SEQUENCE</scope>
    <source>
        <strain evidence="5">CBS 731.68</strain>
    </source>
</reference>
<dbReference type="EMBL" id="MU853237">
    <property type="protein sequence ID" value="KAK4120646.1"/>
    <property type="molecule type" value="Genomic_DNA"/>
</dbReference>
<name>A0AAN6TVD8_9PEZI</name>
<evidence type="ECO:0000313" key="5">
    <source>
        <dbReference type="EMBL" id="KAK4120646.1"/>
    </source>
</evidence>
<evidence type="ECO:0000256" key="2">
    <source>
        <dbReference type="ARBA" id="ARBA00022801"/>
    </source>
</evidence>
<evidence type="ECO:0000313" key="6">
    <source>
        <dbReference type="Proteomes" id="UP001302602"/>
    </source>
</evidence>
<dbReference type="Gene3D" id="3.40.710.10">
    <property type="entry name" value="DD-peptidase/beta-lactamase superfamily"/>
    <property type="match status" value="1"/>
</dbReference>
<feature type="compositionally biased region" description="Basic and acidic residues" evidence="3">
    <location>
        <begin position="246"/>
        <end position="256"/>
    </location>
</feature>
<dbReference type="InterPro" id="IPR012338">
    <property type="entry name" value="Beta-lactam/transpept-like"/>
</dbReference>
<evidence type="ECO:0000259" key="4">
    <source>
        <dbReference type="Pfam" id="PF00144"/>
    </source>
</evidence>
<feature type="region of interest" description="Disordered" evidence="3">
    <location>
        <begin position="246"/>
        <end position="267"/>
    </location>
</feature>
<dbReference type="InterPro" id="IPR001466">
    <property type="entry name" value="Beta-lactam-related"/>
</dbReference>
<organism evidence="5 6">
    <name type="scientific">Parathielavia appendiculata</name>
    <dbReference type="NCBI Taxonomy" id="2587402"/>
    <lineage>
        <taxon>Eukaryota</taxon>
        <taxon>Fungi</taxon>
        <taxon>Dikarya</taxon>
        <taxon>Ascomycota</taxon>
        <taxon>Pezizomycotina</taxon>
        <taxon>Sordariomycetes</taxon>
        <taxon>Sordariomycetidae</taxon>
        <taxon>Sordariales</taxon>
        <taxon>Chaetomiaceae</taxon>
        <taxon>Parathielavia</taxon>
    </lineage>
</organism>
<comment type="similarity">
    <text evidence="1">Belongs to the class-A beta-lactamase family.</text>
</comment>
<dbReference type="Proteomes" id="UP001302602">
    <property type="component" value="Unassembled WGS sequence"/>
</dbReference>
<reference evidence="5" key="2">
    <citation type="submission" date="2023-05" db="EMBL/GenBank/DDBJ databases">
        <authorList>
            <consortium name="Lawrence Berkeley National Laboratory"/>
            <person name="Steindorff A."/>
            <person name="Hensen N."/>
            <person name="Bonometti L."/>
            <person name="Westerberg I."/>
            <person name="Brannstrom I.O."/>
            <person name="Guillou S."/>
            <person name="Cros-Aarteil S."/>
            <person name="Calhoun S."/>
            <person name="Haridas S."/>
            <person name="Kuo A."/>
            <person name="Mondo S."/>
            <person name="Pangilinan J."/>
            <person name="Riley R."/>
            <person name="Labutti K."/>
            <person name="Andreopoulos B."/>
            <person name="Lipzen A."/>
            <person name="Chen C."/>
            <person name="Yanf M."/>
            <person name="Daum C."/>
            <person name="Ng V."/>
            <person name="Clum A."/>
            <person name="Ohm R."/>
            <person name="Martin F."/>
            <person name="Silar P."/>
            <person name="Natvig D."/>
            <person name="Lalanne C."/>
            <person name="Gautier V."/>
            <person name="Ament-Velasquez S.L."/>
            <person name="Kruys A."/>
            <person name="Hutchinson M.I."/>
            <person name="Powell A.J."/>
            <person name="Barry K."/>
            <person name="Miller A.N."/>
            <person name="Grigoriev I.V."/>
            <person name="Debuchy R."/>
            <person name="Gladieux P."/>
            <person name="Thoren M.H."/>
            <person name="Johannesson H."/>
        </authorList>
    </citation>
    <scope>NUCLEOTIDE SEQUENCE</scope>
    <source>
        <strain evidence="5">CBS 731.68</strain>
    </source>
</reference>
<evidence type="ECO:0000256" key="3">
    <source>
        <dbReference type="SAM" id="MobiDB-lite"/>
    </source>
</evidence>